<dbReference type="AlphaFoldDB" id="A0A507E726"/>
<evidence type="ECO:0000313" key="4">
    <source>
        <dbReference type="Proteomes" id="UP000318582"/>
    </source>
</evidence>
<dbReference type="InterPro" id="IPR029523">
    <property type="entry name" value="INO80B/Ies2"/>
</dbReference>
<name>A0A507E726_9FUNG</name>
<dbReference type="GO" id="GO:0006338">
    <property type="term" value="P:chromatin remodeling"/>
    <property type="evidence" value="ECO:0007669"/>
    <property type="project" value="InterPro"/>
</dbReference>
<keyword evidence="4" id="KW-1185">Reference proteome</keyword>
<feature type="compositionally biased region" description="Low complexity" evidence="1">
    <location>
        <begin position="19"/>
        <end position="30"/>
    </location>
</feature>
<feature type="domain" description="INO80 complex subunit B-like conserved region" evidence="2">
    <location>
        <begin position="154"/>
        <end position="229"/>
    </location>
</feature>
<dbReference type="Proteomes" id="UP000318582">
    <property type="component" value="Unassembled WGS sequence"/>
</dbReference>
<dbReference type="STRING" id="109895.A0A507E726"/>
<feature type="compositionally biased region" description="Acidic residues" evidence="1">
    <location>
        <begin position="61"/>
        <end position="75"/>
    </location>
</feature>
<sequence length="289" mass="31992">MSPNQSAAQRQTVLHNTHSAQLSPISSSSSERTDVADSISQRGLSYAEDADDTTSVTEDNGSGDDEEYEAVELDADITSTKRSPRKRKRAVIEEDSGDESASSVGSEGPVPSKKLTARQRAMVAREAGEDVAEEMFSDLPDERASKRKIFTEEEMALRKSETARRRKHQAHARAEEAKHATIQKLLTKQVSKKKTKDEDTSPMKEDVDPTQIRYIQTSQMSTLSFPQHLLDLEPFLLAPAGGNAEYPLQKLCSIPDCSKPKKYRHISAEMDVCGMNHFRVAGLGVKNEL</sequence>
<protein>
    <recommendedName>
        <fullName evidence="2">INO80 complex subunit B-like conserved region domain-containing protein</fullName>
    </recommendedName>
</protein>
<evidence type="ECO:0000256" key="1">
    <source>
        <dbReference type="SAM" id="MobiDB-lite"/>
    </source>
</evidence>
<proteinExistence type="predicted"/>
<gene>
    <name evidence="3" type="ORF">PhCBS80983_g02309</name>
</gene>
<feature type="compositionally biased region" description="Polar residues" evidence="1">
    <location>
        <begin position="1"/>
        <end position="18"/>
    </location>
</feature>
<evidence type="ECO:0000259" key="2">
    <source>
        <dbReference type="SMART" id="SM01406"/>
    </source>
</evidence>
<dbReference type="PANTHER" id="PTHR21561">
    <property type="entry name" value="INO80 COMPLEX SUBUNIT B"/>
    <property type="match status" value="1"/>
</dbReference>
<evidence type="ECO:0000313" key="3">
    <source>
        <dbReference type="EMBL" id="TPX59702.1"/>
    </source>
</evidence>
<dbReference type="Pfam" id="PF04795">
    <property type="entry name" value="PAPA-1"/>
    <property type="match status" value="1"/>
</dbReference>
<dbReference type="SMART" id="SM01406">
    <property type="entry name" value="PAPA-1"/>
    <property type="match status" value="1"/>
</dbReference>
<dbReference type="InterPro" id="IPR006880">
    <property type="entry name" value="INO80B_C"/>
</dbReference>
<reference evidence="3 4" key="1">
    <citation type="journal article" date="2019" name="Sci. Rep.">
        <title>Comparative genomics of chytrid fungi reveal insights into the obligate biotrophic and pathogenic lifestyle of Synchytrium endobioticum.</title>
        <authorList>
            <person name="van de Vossenberg B.T.L.H."/>
            <person name="Warris S."/>
            <person name="Nguyen H.D.T."/>
            <person name="van Gent-Pelzer M.P.E."/>
            <person name="Joly D.L."/>
            <person name="van de Geest H.C."/>
            <person name="Bonants P.J.M."/>
            <person name="Smith D.S."/>
            <person name="Levesque C.A."/>
            <person name="van der Lee T.A.J."/>
        </authorList>
    </citation>
    <scope>NUCLEOTIDE SEQUENCE [LARGE SCALE GENOMIC DNA]</scope>
    <source>
        <strain evidence="3 4">CBS 809.83</strain>
    </source>
</reference>
<dbReference type="PANTHER" id="PTHR21561:SF12">
    <property type="entry name" value="INO80 COMPLEX SUBUNIT B"/>
    <property type="match status" value="1"/>
</dbReference>
<dbReference type="GO" id="GO:0031011">
    <property type="term" value="C:Ino80 complex"/>
    <property type="evidence" value="ECO:0007669"/>
    <property type="project" value="InterPro"/>
</dbReference>
<accession>A0A507E726</accession>
<dbReference type="EMBL" id="QEAQ01000022">
    <property type="protein sequence ID" value="TPX59702.1"/>
    <property type="molecule type" value="Genomic_DNA"/>
</dbReference>
<organism evidence="3 4">
    <name type="scientific">Powellomyces hirtus</name>
    <dbReference type="NCBI Taxonomy" id="109895"/>
    <lineage>
        <taxon>Eukaryota</taxon>
        <taxon>Fungi</taxon>
        <taxon>Fungi incertae sedis</taxon>
        <taxon>Chytridiomycota</taxon>
        <taxon>Chytridiomycota incertae sedis</taxon>
        <taxon>Chytridiomycetes</taxon>
        <taxon>Spizellomycetales</taxon>
        <taxon>Powellomycetaceae</taxon>
        <taxon>Powellomyces</taxon>
    </lineage>
</organism>
<feature type="region of interest" description="Disordered" evidence="1">
    <location>
        <begin position="1"/>
        <end position="119"/>
    </location>
</feature>
<comment type="caution">
    <text evidence="3">The sequence shown here is derived from an EMBL/GenBank/DDBJ whole genome shotgun (WGS) entry which is preliminary data.</text>
</comment>